<dbReference type="RefSeq" id="WP_387132056.1">
    <property type="nucleotide sequence ID" value="NZ_JBIATK010000012.1"/>
</dbReference>
<dbReference type="Proteomes" id="UP001602089">
    <property type="component" value="Unassembled WGS sequence"/>
</dbReference>
<organism evidence="1 2">
    <name type="scientific">Nocardia elegans</name>
    <dbReference type="NCBI Taxonomy" id="300029"/>
    <lineage>
        <taxon>Bacteria</taxon>
        <taxon>Bacillati</taxon>
        <taxon>Actinomycetota</taxon>
        <taxon>Actinomycetes</taxon>
        <taxon>Mycobacteriales</taxon>
        <taxon>Nocardiaceae</taxon>
        <taxon>Nocardia</taxon>
    </lineage>
</organism>
<evidence type="ECO:0000313" key="1">
    <source>
        <dbReference type="EMBL" id="MFF4026971.1"/>
    </source>
</evidence>
<gene>
    <name evidence="1" type="ORF">ACFYY5_29385</name>
</gene>
<accession>A0ABW6TLF6</accession>
<evidence type="ECO:0008006" key="3">
    <source>
        <dbReference type="Google" id="ProtNLM"/>
    </source>
</evidence>
<protein>
    <recommendedName>
        <fullName evidence="3">Phage protein</fullName>
    </recommendedName>
</protein>
<name>A0ABW6TLF6_9NOCA</name>
<evidence type="ECO:0000313" key="2">
    <source>
        <dbReference type="Proteomes" id="UP001602089"/>
    </source>
</evidence>
<reference evidence="1 2" key="1">
    <citation type="submission" date="2024-10" db="EMBL/GenBank/DDBJ databases">
        <title>The Natural Products Discovery Center: Release of the First 8490 Sequenced Strains for Exploring Actinobacteria Biosynthetic Diversity.</title>
        <authorList>
            <person name="Kalkreuter E."/>
            <person name="Kautsar S.A."/>
            <person name="Yang D."/>
            <person name="Bader C.D."/>
            <person name="Teijaro C.N."/>
            <person name="Fluegel L."/>
            <person name="Davis C.M."/>
            <person name="Simpson J.R."/>
            <person name="Lauterbach L."/>
            <person name="Steele A.D."/>
            <person name="Gui C."/>
            <person name="Meng S."/>
            <person name="Li G."/>
            <person name="Viehrig K."/>
            <person name="Ye F."/>
            <person name="Su P."/>
            <person name="Kiefer A.F."/>
            <person name="Nichols A."/>
            <person name="Cepeda A.J."/>
            <person name="Yan W."/>
            <person name="Fan B."/>
            <person name="Jiang Y."/>
            <person name="Adhikari A."/>
            <person name="Zheng C.-J."/>
            <person name="Schuster L."/>
            <person name="Cowan T.M."/>
            <person name="Smanski M.J."/>
            <person name="Chevrette M.G."/>
            <person name="De Carvalho L.P.S."/>
            <person name="Shen B."/>
        </authorList>
    </citation>
    <scope>NUCLEOTIDE SEQUENCE [LARGE SCALE GENOMIC DNA]</scope>
    <source>
        <strain evidence="1 2">NPDC001867</strain>
    </source>
</reference>
<proteinExistence type="predicted"/>
<dbReference type="EMBL" id="JBIATK010000012">
    <property type="protein sequence ID" value="MFF4026971.1"/>
    <property type="molecule type" value="Genomic_DNA"/>
</dbReference>
<keyword evidence="2" id="KW-1185">Reference proteome</keyword>
<sequence>MTPQKYKKRPVEIEAEHLSSLNGERITEWINANGGTARLGVIKWIYDRDTDTRKPYDGDNPLWIEIETLEGTMTANVGDWIIRGVAGEFYPCRSDVFAQTYEAVERSADYNITVADVEALHRAAKRAEILRGLSFD</sequence>
<comment type="caution">
    <text evidence="1">The sequence shown here is derived from an EMBL/GenBank/DDBJ whole genome shotgun (WGS) entry which is preliminary data.</text>
</comment>